<name>A0A2I0VHM2_9ASPA</name>
<evidence type="ECO:0000313" key="1">
    <source>
        <dbReference type="EMBL" id="PKU62893.1"/>
    </source>
</evidence>
<reference evidence="1 2" key="1">
    <citation type="journal article" date="2016" name="Sci. Rep.">
        <title>The Dendrobium catenatum Lindl. genome sequence provides insights into polysaccharide synthase, floral development and adaptive evolution.</title>
        <authorList>
            <person name="Zhang G.Q."/>
            <person name="Xu Q."/>
            <person name="Bian C."/>
            <person name="Tsai W.C."/>
            <person name="Yeh C.M."/>
            <person name="Liu K.W."/>
            <person name="Yoshida K."/>
            <person name="Zhang L.S."/>
            <person name="Chang S.B."/>
            <person name="Chen F."/>
            <person name="Shi Y."/>
            <person name="Su Y.Y."/>
            <person name="Zhang Y.Q."/>
            <person name="Chen L.J."/>
            <person name="Yin Y."/>
            <person name="Lin M."/>
            <person name="Huang H."/>
            <person name="Deng H."/>
            <person name="Wang Z.W."/>
            <person name="Zhu S.L."/>
            <person name="Zhao X."/>
            <person name="Deng C."/>
            <person name="Niu S.C."/>
            <person name="Huang J."/>
            <person name="Wang M."/>
            <person name="Liu G.H."/>
            <person name="Yang H.J."/>
            <person name="Xiao X.J."/>
            <person name="Hsiao Y.Y."/>
            <person name="Wu W.L."/>
            <person name="Chen Y.Y."/>
            <person name="Mitsuda N."/>
            <person name="Ohme-Takagi M."/>
            <person name="Luo Y.B."/>
            <person name="Van de Peer Y."/>
            <person name="Liu Z.J."/>
        </authorList>
    </citation>
    <scope>NUCLEOTIDE SEQUENCE [LARGE SCALE GENOMIC DNA]</scope>
    <source>
        <tissue evidence="1">The whole plant</tissue>
    </source>
</reference>
<dbReference type="EMBL" id="KZ503559">
    <property type="protein sequence ID" value="PKU62893.1"/>
    <property type="molecule type" value="Genomic_DNA"/>
</dbReference>
<gene>
    <name evidence="1" type="ORF">MA16_Dca022468</name>
</gene>
<evidence type="ECO:0000313" key="2">
    <source>
        <dbReference type="Proteomes" id="UP000233837"/>
    </source>
</evidence>
<dbReference type="Proteomes" id="UP000233837">
    <property type="component" value="Unassembled WGS sequence"/>
</dbReference>
<reference evidence="1 2" key="2">
    <citation type="journal article" date="2017" name="Nature">
        <title>The Apostasia genome and the evolution of orchids.</title>
        <authorList>
            <person name="Zhang G.Q."/>
            <person name="Liu K.W."/>
            <person name="Li Z."/>
            <person name="Lohaus R."/>
            <person name="Hsiao Y.Y."/>
            <person name="Niu S.C."/>
            <person name="Wang J.Y."/>
            <person name="Lin Y.C."/>
            <person name="Xu Q."/>
            <person name="Chen L.J."/>
            <person name="Yoshida K."/>
            <person name="Fujiwara S."/>
            <person name="Wang Z.W."/>
            <person name="Zhang Y.Q."/>
            <person name="Mitsuda N."/>
            <person name="Wang M."/>
            <person name="Liu G.H."/>
            <person name="Pecoraro L."/>
            <person name="Huang H.X."/>
            <person name="Xiao X.J."/>
            <person name="Lin M."/>
            <person name="Wu X.Y."/>
            <person name="Wu W.L."/>
            <person name="Chen Y.Y."/>
            <person name="Chang S.B."/>
            <person name="Sakamoto S."/>
            <person name="Ohme-Takagi M."/>
            <person name="Yagi M."/>
            <person name="Zeng S.J."/>
            <person name="Shen C.Y."/>
            <person name="Yeh C.M."/>
            <person name="Luo Y.B."/>
            <person name="Tsai W.C."/>
            <person name="Van de Peer Y."/>
            <person name="Liu Z.J."/>
        </authorList>
    </citation>
    <scope>NUCLEOTIDE SEQUENCE [LARGE SCALE GENOMIC DNA]</scope>
    <source>
        <tissue evidence="1">The whole plant</tissue>
    </source>
</reference>
<sequence length="138" mass="15704">MGVSIEVNLSVEECGKDLDVSLYIVSQSLYSYVLCWISNTDATYHIYPTREWFSIYRELDSGVVTKGYKVVIEEEVLKIYHGALVYLNGVLYHNLYYLQGRIVMGLAIVVDDSSNATALWHIWFAHVGEASIMTLVKK</sequence>
<dbReference type="AlphaFoldDB" id="A0A2I0VHM2"/>
<organism evidence="1 2">
    <name type="scientific">Dendrobium catenatum</name>
    <dbReference type="NCBI Taxonomy" id="906689"/>
    <lineage>
        <taxon>Eukaryota</taxon>
        <taxon>Viridiplantae</taxon>
        <taxon>Streptophyta</taxon>
        <taxon>Embryophyta</taxon>
        <taxon>Tracheophyta</taxon>
        <taxon>Spermatophyta</taxon>
        <taxon>Magnoliopsida</taxon>
        <taxon>Liliopsida</taxon>
        <taxon>Asparagales</taxon>
        <taxon>Orchidaceae</taxon>
        <taxon>Epidendroideae</taxon>
        <taxon>Malaxideae</taxon>
        <taxon>Dendrobiinae</taxon>
        <taxon>Dendrobium</taxon>
    </lineage>
</organism>
<protein>
    <submittedName>
        <fullName evidence="1">Putative mitochondrial protein</fullName>
    </submittedName>
</protein>
<accession>A0A2I0VHM2</accession>
<proteinExistence type="predicted"/>
<keyword evidence="2" id="KW-1185">Reference proteome</keyword>